<accession>A0A377ZKY0</accession>
<protein>
    <submittedName>
        <fullName evidence="3">Uncharacterized conserved protein</fullName>
    </submittedName>
</protein>
<evidence type="ECO:0000256" key="1">
    <source>
        <dbReference type="SAM" id="Phobius"/>
    </source>
</evidence>
<dbReference type="Pfam" id="PF09356">
    <property type="entry name" value="Phage_BR0599"/>
    <property type="match status" value="1"/>
</dbReference>
<organism evidence="3 4">
    <name type="scientific">Klebsiella pneumoniae subsp. ozaenae</name>
    <dbReference type="NCBI Taxonomy" id="574"/>
    <lineage>
        <taxon>Bacteria</taxon>
        <taxon>Pseudomonadati</taxon>
        <taxon>Pseudomonadota</taxon>
        <taxon>Gammaproteobacteria</taxon>
        <taxon>Enterobacterales</taxon>
        <taxon>Enterobacteriaceae</taxon>
        <taxon>Klebsiella/Raoultella group</taxon>
        <taxon>Klebsiella</taxon>
        <taxon>Klebsiella pneumoniae complex</taxon>
    </lineage>
</organism>
<dbReference type="EMBL" id="UGLZ01000004">
    <property type="protein sequence ID" value="STU71595.1"/>
    <property type="molecule type" value="Genomic_DNA"/>
</dbReference>
<keyword evidence="1" id="KW-0472">Membrane</keyword>
<keyword evidence="1" id="KW-0812">Transmembrane</keyword>
<keyword evidence="4" id="KW-1185">Reference proteome</keyword>
<evidence type="ECO:0000259" key="2">
    <source>
        <dbReference type="Pfam" id="PF09356"/>
    </source>
</evidence>
<keyword evidence="1" id="KW-1133">Transmembrane helix</keyword>
<proteinExistence type="predicted"/>
<evidence type="ECO:0000313" key="4">
    <source>
        <dbReference type="Proteomes" id="UP000255382"/>
    </source>
</evidence>
<dbReference type="Proteomes" id="UP000255382">
    <property type="component" value="Unassembled WGS sequence"/>
</dbReference>
<evidence type="ECO:0000313" key="3">
    <source>
        <dbReference type="EMBL" id="STU71595.1"/>
    </source>
</evidence>
<feature type="transmembrane region" description="Helical" evidence="1">
    <location>
        <begin position="47"/>
        <end position="64"/>
    </location>
</feature>
<dbReference type="InterPro" id="IPR018964">
    <property type="entry name" value="Phage_phiJL001_Gp84_C"/>
</dbReference>
<name>A0A377ZKY0_KLEPO</name>
<sequence>MAVFPGCDRTIATCNDKFNNVLNYGGQPHMPGKSPYQIIKLFWETRMWWAVAKFVAVIVASYVLNTALAPRQKSNTPEAATEDDWNLPEPTEGTPQCIFFGDCWSEDWFVLAYGNYRYEAIKK</sequence>
<dbReference type="AlphaFoldDB" id="A0A377ZKY0"/>
<gene>
    <name evidence="3" type="ORF">NCTC5050_02238</name>
</gene>
<reference evidence="3 4" key="1">
    <citation type="submission" date="2018-06" db="EMBL/GenBank/DDBJ databases">
        <authorList>
            <consortium name="Pathogen Informatics"/>
            <person name="Doyle S."/>
        </authorList>
    </citation>
    <scope>NUCLEOTIDE SEQUENCE [LARGE SCALE GENOMIC DNA]</scope>
    <source>
        <strain evidence="3 4">NCTC5050</strain>
    </source>
</reference>
<feature type="domain" description="Bacteriophage phiJL001 Gp84 C-terminal" evidence="2">
    <location>
        <begin position="2"/>
        <end position="33"/>
    </location>
</feature>